<evidence type="ECO:0000313" key="3">
    <source>
        <dbReference type="Proteomes" id="UP001265700"/>
    </source>
</evidence>
<dbReference type="Proteomes" id="UP001265700">
    <property type="component" value="Unassembled WGS sequence"/>
</dbReference>
<keyword evidence="3" id="KW-1185">Reference proteome</keyword>
<keyword evidence="1" id="KW-0732">Signal</keyword>
<dbReference type="InterPro" id="IPR019405">
    <property type="entry name" value="Lactonase_7-beta_prop"/>
</dbReference>
<dbReference type="InterPro" id="IPR015943">
    <property type="entry name" value="WD40/YVTN_repeat-like_dom_sf"/>
</dbReference>
<dbReference type="Gene3D" id="2.130.10.10">
    <property type="entry name" value="YVTN repeat-like/Quinoprotein amine dehydrogenase"/>
    <property type="match status" value="2"/>
</dbReference>
<dbReference type="RefSeq" id="WP_310312673.1">
    <property type="nucleotide sequence ID" value="NZ_JAVDWU010000002.1"/>
</dbReference>
<evidence type="ECO:0000256" key="1">
    <source>
        <dbReference type="SAM" id="SignalP"/>
    </source>
</evidence>
<dbReference type="InterPro" id="IPR011045">
    <property type="entry name" value="N2O_reductase_N"/>
</dbReference>
<feature type="chain" id="PRO_5045960568" evidence="1">
    <location>
        <begin position="30"/>
        <end position="331"/>
    </location>
</feature>
<dbReference type="SUPFAM" id="SSF50974">
    <property type="entry name" value="Nitrous oxide reductase, N-terminal domain"/>
    <property type="match status" value="1"/>
</dbReference>
<dbReference type="InterPro" id="IPR022456">
    <property type="entry name" value="PQQ_b_propeller"/>
</dbReference>
<feature type="signal peptide" evidence="1">
    <location>
        <begin position="1"/>
        <end position="29"/>
    </location>
</feature>
<accession>A0ABU1WIQ3</accession>
<dbReference type="InterPro" id="IPR051200">
    <property type="entry name" value="Host-pathogen_enzymatic-act"/>
</dbReference>
<dbReference type="NCBIfam" id="TIGR02276">
    <property type="entry name" value="beta_rpt_yvtn"/>
    <property type="match status" value="2"/>
</dbReference>
<dbReference type="Pfam" id="PF10282">
    <property type="entry name" value="Lactonase"/>
    <property type="match status" value="1"/>
</dbReference>
<name>A0ABU1WIQ3_9BURK</name>
<dbReference type="InterPro" id="IPR011964">
    <property type="entry name" value="YVTN_b-propeller_repeat"/>
</dbReference>
<gene>
    <name evidence="2" type="ORF">J2W49_001097</name>
</gene>
<sequence length="331" mass="35279">MTHQAPLAFALRALSIAATAASLAFPVQAQGAGKVYVSSEKDNKIYVFDTRGERTGAIDVCKRPRDMRFSGDSKQILVICGDSNAMGLVDVATGKLTGTVPLGDSPEMFDLSPDGRTAYVSIEDENVVAAYDIDSKKAVFEVKTGGEPEGVLVTPDGKTAYVTSEVANVVHVIDLGAKKVTKNIKVGKRPRRFVLSPDGAELWVTNELDATVSVVDTRTHTEKQKIKFTVKGMREADITPVGMTISLDGKSIWVGLGKANHVAEIDVATKVVKNQILVGQRAWGLGFQPDGKTLYVANGLSDDMTLIDTASGKAIRTVPAGRVPHTVLVSP</sequence>
<dbReference type="PANTHER" id="PTHR47197:SF3">
    <property type="entry name" value="DIHYDRO-HEME D1 DEHYDROGENASE"/>
    <property type="match status" value="1"/>
</dbReference>
<proteinExistence type="predicted"/>
<dbReference type="PANTHER" id="PTHR47197">
    <property type="entry name" value="PROTEIN NIRF"/>
    <property type="match status" value="1"/>
</dbReference>
<reference evidence="2 3" key="1">
    <citation type="submission" date="2023-07" db="EMBL/GenBank/DDBJ databases">
        <title>Sorghum-associated microbial communities from plants grown in Nebraska, USA.</title>
        <authorList>
            <person name="Schachtman D."/>
        </authorList>
    </citation>
    <scope>NUCLEOTIDE SEQUENCE [LARGE SCALE GENOMIC DNA]</scope>
    <source>
        <strain evidence="2 3">4249</strain>
    </source>
</reference>
<protein>
    <submittedName>
        <fullName evidence="2">PQQ-dependent catabolism-associated beta-propeller protein</fullName>
    </submittedName>
</protein>
<organism evidence="2 3">
    <name type="scientific">Hydrogenophaga palleronii</name>
    <dbReference type="NCBI Taxonomy" id="65655"/>
    <lineage>
        <taxon>Bacteria</taxon>
        <taxon>Pseudomonadati</taxon>
        <taxon>Pseudomonadota</taxon>
        <taxon>Betaproteobacteria</taxon>
        <taxon>Burkholderiales</taxon>
        <taxon>Comamonadaceae</taxon>
        <taxon>Hydrogenophaga</taxon>
    </lineage>
</organism>
<evidence type="ECO:0000313" key="2">
    <source>
        <dbReference type="EMBL" id="MDR7149148.1"/>
    </source>
</evidence>
<dbReference type="EMBL" id="JAVDWU010000002">
    <property type="protein sequence ID" value="MDR7149148.1"/>
    <property type="molecule type" value="Genomic_DNA"/>
</dbReference>
<comment type="caution">
    <text evidence="2">The sequence shown here is derived from an EMBL/GenBank/DDBJ whole genome shotgun (WGS) entry which is preliminary data.</text>
</comment>
<dbReference type="NCBIfam" id="TIGR03866">
    <property type="entry name" value="PQQ_ABC_repeats"/>
    <property type="match status" value="1"/>
</dbReference>